<keyword evidence="2" id="KW-1133">Transmembrane helix</keyword>
<feature type="region of interest" description="Disordered" evidence="1">
    <location>
        <begin position="1"/>
        <end position="27"/>
    </location>
</feature>
<gene>
    <name evidence="3" type="ORF">KDA82_20135</name>
</gene>
<keyword evidence="2" id="KW-0472">Membrane</keyword>
<evidence type="ECO:0000256" key="2">
    <source>
        <dbReference type="SAM" id="Phobius"/>
    </source>
</evidence>
<reference evidence="3" key="1">
    <citation type="submission" date="2021-04" db="EMBL/GenBank/DDBJ databases">
        <title>Sequencing of actinobacteria type strains.</title>
        <authorList>
            <person name="Nguyen G.-S."/>
            <person name="Wentzel A."/>
        </authorList>
    </citation>
    <scope>NUCLEOTIDE SEQUENCE</scope>
    <source>
        <strain evidence="3">DSM 42095</strain>
    </source>
</reference>
<dbReference type="Proteomes" id="UP000675554">
    <property type="component" value="Unassembled WGS sequence"/>
</dbReference>
<keyword evidence="4" id="KW-1185">Reference proteome</keyword>
<comment type="caution">
    <text evidence="3">The sequence shown here is derived from an EMBL/GenBank/DDBJ whole genome shotgun (WGS) entry which is preliminary data.</text>
</comment>
<dbReference type="AlphaFoldDB" id="A0A8T4IUC9"/>
<feature type="transmembrane region" description="Helical" evidence="2">
    <location>
        <begin position="222"/>
        <end position="242"/>
    </location>
</feature>
<name>A0A8T4IUC9_9ACTN</name>
<feature type="transmembrane region" description="Helical" evidence="2">
    <location>
        <begin position="331"/>
        <end position="353"/>
    </location>
</feature>
<feature type="transmembrane region" description="Helical" evidence="2">
    <location>
        <begin position="177"/>
        <end position="202"/>
    </location>
</feature>
<evidence type="ECO:0000313" key="3">
    <source>
        <dbReference type="EMBL" id="MBR7675288.1"/>
    </source>
</evidence>
<feature type="transmembrane region" description="Helical" evidence="2">
    <location>
        <begin position="48"/>
        <end position="70"/>
    </location>
</feature>
<sequence>MRSATSATADGEVPARGVPTPTVAPRPLGPGEIAGGVLAVIGRHWRPLYGVVTAVSAAAAVTATAVVAAADGWLRPSAPGSAALPAYAFWPGVGPGPGTGTGLDVGGGGGTGAGAGAGLPGSALAVGAALVPLLLLITACLMAVLHSAHGVALEAAATRLPLARGELWRRTRARLRAALGVQLLVWLCVGGTALAGCAAMAAVRSGAVPGVSAAPHGPAQCALTVLTGCVVPFALLALAFFVRVRLALAPAVTVLEGRAPLSALRRSWTLVRSSWWRVCGVCSTGAVTTVCGYGLFRYVAGPAGEEARTALLRLGVGGPSAAGAALTLTPVALALLLCSLATLPLGCSALAFLSMALSDEGRRAEPAVSGERARPVPLRSR</sequence>
<dbReference type="EMBL" id="JAGSMN010000463">
    <property type="protein sequence ID" value="MBR7675288.1"/>
    <property type="molecule type" value="Genomic_DNA"/>
</dbReference>
<feature type="transmembrane region" description="Helical" evidence="2">
    <location>
        <begin position="275"/>
        <end position="296"/>
    </location>
</feature>
<keyword evidence="2" id="KW-0812">Transmembrane</keyword>
<feature type="transmembrane region" description="Helical" evidence="2">
    <location>
        <begin position="123"/>
        <end position="145"/>
    </location>
</feature>
<organism evidence="3 4">
    <name type="scientific">Streptomyces daliensis</name>
    <dbReference type="NCBI Taxonomy" id="299421"/>
    <lineage>
        <taxon>Bacteria</taxon>
        <taxon>Bacillati</taxon>
        <taxon>Actinomycetota</taxon>
        <taxon>Actinomycetes</taxon>
        <taxon>Kitasatosporales</taxon>
        <taxon>Streptomycetaceae</taxon>
        <taxon>Streptomyces</taxon>
    </lineage>
</organism>
<evidence type="ECO:0008006" key="5">
    <source>
        <dbReference type="Google" id="ProtNLM"/>
    </source>
</evidence>
<proteinExistence type="predicted"/>
<protein>
    <recommendedName>
        <fullName evidence="5">Integral membrane protein</fullName>
    </recommendedName>
</protein>
<accession>A0A8T4IUC9</accession>
<evidence type="ECO:0000313" key="4">
    <source>
        <dbReference type="Proteomes" id="UP000675554"/>
    </source>
</evidence>
<evidence type="ECO:0000256" key="1">
    <source>
        <dbReference type="SAM" id="MobiDB-lite"/>
    </source>
</evidence>